<gene>
    <name evidence="4" type="ORF">Gasu_21040</name>
</gene>
<dbReference type="Pfam" id="PF01541">
    <property type="entry name" value="GIY-YIG"/>
    <property type="match status" value="1"/>
</dbReference>
<dbReference type="SUPFAM" id="SSF57756">
    <property type="entry name" value="Retrovirus zinc finger-like domains"/>
    <property type="match status" value="1"/>
</dbReference>
<sequence length="214" mass="24782">MTSDSFEKKYVYVLKLQQNKWYIGSTTNIKQRIAQHCQGTGCAWTSRYPFLELFDCQLQRDGWHEENLTKEYMLRYGIENVRGGPYTNLELTEEEKEVIQRALDAFRGACYLCGSRGHLAAECPTCDFKCSESAKDFEYSESQACFRCGRWGHYVADCYATTHRNGLSIDSRRTTSSNETFFADSNTCFRCGRWGHYVADCYATTHRNGQRIDE</sequence>
<organism evidence="4 5">
    <name type="scientific">Galdieria sulphuraria</name>
    <name type="common">Red alga</name>
    <dbReference type="NCBI Taxonomy" id="130081"/>
    <lineage>
        <taxon>Eukaryota</taxon>
        <taxon>Rhodophyta</taxon>
        <taxon>Bangiophyceae</taxon>
        <taxon>Galdieriales</taxon>
        <taxon>Galdieriaceae</taxon>
        <taxon>Galdieria</taxon>
    </lineage>
</organism>
<evidence type="ECO:0000256" key="1">
    <source>
        <dbReference type="PROSITE-ProRule" id="PRU00047"/>
    </source>
</evidence>
<protein>
    <submittedName>
        <fullName evidence="4">Nucleic acid binding protein / zinc ion binding protein</fullName>
    </submittedName>
</protein>
<dbReference type="OrthoDB" id="427960at2759"/>
<feature type="domain" description="CCHC-type" evidence="2">
    <location>
        <begin position="110"/>
        <end position="124"/>
    </location>
</feature>
<feature type="domain" description="CCHC-type" evidence="2">
    <location>
        <begin position="188"/>
        <end position="201"/>
    </location>
</feature>
<proteinExistence type="predicted"/>
<dbReference type="InterPro" id="IPR035901">
    <property type="entry name" value="GIY-YIG_endonuc_sf"/>
</dbReference>
<dbReference type="Proteomes" id="UP000030680">
    <property type="component" value="Unassembled WGS sequence"/>
</dbReference>
<dbReference type="KEGG" id="gsl:Gasu_21040"/>
<feature type="domain" description="GIY-YIG" evidence="3">
    <location>
        <begin position="7"/>
        <end position="89"/>
    </location>
</feature>
<dbReference type="PANTHER" id="PTHR23002">
    <property type="entry name" value="ZINC FINGER CCHC DOMAIN CONTAINING PROTEIN"/>
    <property type="match status" value="1"/>
</dbReference>
<dbReference type="Pfam" id="PF14392">
    <property type="entry name" value="zf-CCHC_4"/>
    <property type="match status" value="2"/>
</dbReference>
<dbReference type="PROSITE" id="PS50158">
    <property type="entry name" value="ZF_CCHC"/>
    <property type="match status" value="3"/>
</dbReference>
<feature type="domain" description="CCHC-type" evidence="2">
    <location>
        <begin position="145"/>
        <end position="158"/>
    </location>
</feature>
<dbReference type="Gene3D" id="3.40.1440.10">
    <property type="entry name" value="GIY-YIG endonuclease"/>
    <property type="match status" value="1"/>
</dbReference>
<dbReference type="SUPFAM" id="SSF82771">
    <property type="entry name" value="GIY-YIG endonuclease"/>
    <property type="match status" value="1"/>
</dbReference>
<accession>M2X2N6</accession>
<dbReference type="InterPro" id="IPR001878">
    <property type="entry name" value="Znf_CCHC"/>
</dbReference>
<evidence type="ECO:0000259" key="3">
    <source>
        <dbReference type="PROSITE" id="PS50164"/>
    </source>
</evidence>
<dbReference type="STRING" id="130081.M2X2N6"/>
<dbReference type="OMA" id="CYATTHR"/>
<name>M2X2N6_GALSU</name>
<dbReference type="InterPro" id="IPR025836">
    <property type="entry name" value="Zn_knuckle_CX2CX4HX4C"/>
</dbReference>
<keyword evidence="1" id="KW-0862">Zinc</keyword>
<dbReference type="GO" id="GO:0003676">
    <property type="term" value="F:nucleic acid binding"/>
    <property type="evidence" value="ECO:0007669"/>
    <property type="project" value="InterPro"/>
</dbReference>
<dbReference type="InterPro" id="IPR051714">
    <property type="entry name" value="Znf_CCHC_NABP"/>
</dbReference>
<keyword evidence="1" id="KW-0863">Zinc-finger</keyword>
<dbReference type="Gene3D" id="4.10.60.10">
    <property type="entry name" value="Zinc finger, CCHC-type"/>
    <property type="match status" value="1"/>
</dbReference>
<reference evidence="5" key="1">
    <citation type="journal article" date="2013" name="Science">
        <title>Gene transfer from bacteria and archaea facilitated evolution of an extremophilic eukaryote.</title>
        <authorList>
            <person name="Schonknecht G."/>
            <person name="Chen W.H."/>
            <person name="Ternes C.M."/>
            <person name="Barbier G.G."/>
            <person name="Shrestha R.P."/>
            <person name="Stanke M."/>
            <person name="Brautigam A."/>
            <person name="Baker B.J."/>
            <person name="Banfield J.F."/>
            <person name="Garavito R.M."/>
            <person name="Carr K."/>
            <person name="Wilkerson C."/>
            <person name="Rensing S.A."/>
            <person name="Gagneul D."/>
            <person name="Dickenson N.E."/>
            <person name="Oesterhelt C."/>
            <person name="Lercher M.J."/>
            <person name="Weber A.P."/>
        </authorList>
    </citation>
    <scope>NUCLEOTIDE SEQUENCE [LARGE SCALE GENOMIC DNA]</scope>
    <source>
        <strain evidence="5">074W</strain>
    </source>
</reference>
<dbReference type="eggNOG" id="ENOG502SAAX">
    <property type="taxonomic scope" value="Eukaryota"/>
</dbReference>
<evidence type="ECO:0000313" key="5">
    <source>
        <dbReference type="Proteomes" id="UP000030680"/>
    </source>
</evidence>
<dbReference type="RefSeq" id="XP_005707165.1">
    <property type="nucleotide sequence ID" value="XM_005707108.1"/>
</dbReference>
<dbReference type="Pfam" id="PF00098">
    <property type="entry name" value="zf-CCHC"/>
    <property type="match status" value="1"/>
</dbReference>
<dbReference type="GO" id="GO:0008270">
    <property type="term" value="F:zinc ion binding"/>
    <property type="evidence" value="ECO:0007669"/>
    <property type="project" value="UniProtKB-KW"/>
</dbReference>
<dbReference type="PROSITE" id="PS50164">
    <property type="entry name" value="GIY_YIG"/>
    <property type="match status" value="1"/>
</dbReference>
<evidence type="ECO:0000259" key="2">
    <source>
        <dbReference type="PROSITE" id="PS50158"/>
    </source>
</evidence>
<keyword evidence="5" id="KW-1185">Reference proteome</keyword>
<keyword evidence="1" id="KW-0479">Metal-binding</keyword>
<evidence type="ECO:0000313" key="4">
    <source>
        <dbReference type="EMBL" id="EME30645.1"/>
    </source>
</evidence>
<dbReference type="Gramene" id="EME30645">
    <property type="protein sequence ID" value="EME30645"/>
    <property type="gene ID" value="Gasu_21040"/>
</dbReference>
<dbReference type="InterPro" id="IPR000305">
    <property type="entry name" value="GIY-YIG_endonuc"/>
</dbReference>
<dbReference type="GeneID" id="17089362"/>
<dbReference type="AlphaFoldDB" id="M2X2N6"/>
<dbReference type="InterPro" id="IPR036875">
    <property type="entry name" value="Znf_CCHC_sf"/>
</dbReference>
<dbReference type="SMART" id="SM00343">
    <property type="entry name" value="ZnF_C2HC"/>
    <property type="match status" value="3"/>
</dbReference>
<dbReference type="EMBL" id="KB454498">
    <property type="protein sequence ID" value="EME30645.1"/>
    <property type="molecule type" value="Genomic_DNA"/>
</dbReference>